<keyword evidence="1" id="KW-0547">Nucleotide-binding</keyword>
<feature type="compositionally biased region" description="Basic and acidic residues" evidence="3">
    <location>
        <begin position="492"/>
        <end position="508"/>
    </location>
</feature>
<feature type="region of interest" description="Disordered" evidence="3">
    <location>
        <begin position="635"/>
        <end position="692"/>
    </location>
</feature>
<feature type="domain" description="UBA" evidence="5">
    <location>
        <begin position="249"/>
        <end position="289"/>
    </location>
</feature>
<evidence type="ECO:0000313" key="7">
    <source>
        <dbReference type="Proteomes" id="UP000887568"/>
    </source>
</evidence>
<feature type="compositionally biased region" description="Polar residues" evidence="3">
    <location>
        <begin position="330"/>
        <end position="341"/>
    </location>
</feature>
<evidence type="ECO:0000259" key="5">
    <source>
        <dbReference type="PROSITE" id="PS50030"/>
    </source>
</evidence>
<protein>
    <recommendedName>
        <fullName evidence="8">Protein kinase domain-containing protein</fullName>
    </recommendedName>
</protein>
<evidence type="ECO:0008006" key="8">
    <source>
        <dbReference type="Google" id="ProtNLM"/>
    </source>
</evidence>
<dbReference type="PANTHER" id="PTHR24346">
    <property type="entry name" value="MAP/MICROTUBULE AFFINITY-REGULATING KINASE"/>
    <property type="match status" value="1"/>
</dbReference>
<dbReference type="SUPFAM" id="SSF56112">
    <property type="entry name" value="Protein kinase-like (PK-like)"/>
    <property type="match status" value="1"/>
</dbReference>
<dbReference type="OrthoDB" id="193931at2759"/>
<feature type="region of interest" description="Disordered" evidence="3">
    <location>
        <begin position="295"/>
        <end position="390"/>
    </location>
</feature>
<evidence type="ECO:0000259" key="4">
    <source>
        <dbReference type="PROSITE" id="PS50011"/>
    </source>
</evidence>
<dbReference type="Pfam" id="PF00069">
    <property type="entry name" value="Pkinase"/>
    <property type="match status" value="1"/>
</dbReference>
<dbReference type="FunFam" id="1.10.510.10:FF:000571">
    <property type="entry name" value="Maternal embryonic leucine zipper kinase"/>
    <property type="match status" value="1"/>
</dbReference>
<dbReference type="EnsemblMetazoa" id="XM_038191459.1">
    <property type="protein sequence ID" value="XP_038047387.1"/>
    <property type="gene ID" value="LOC119721395"/>
</dbReference>
<evidence type="ECO:0000256" key="1">
    <source>
        <dbReference type="ARBA" id="ARBA00022741"/>
    </source>
</evidence>
<dbReference type="GO" id="GO:0004674">
    <property type="term" value="F:protein serine/threonine kinase activity"/>
    <property type="evidence" value="ECO:0007669"/>
    <property type="project" value="TreeGrafter"/>
</dbReference>
<dbReference type="OMA" id="GCMIIVN"/>
<dbReference type="InterPro" id="IPR011009">
    <property type="entry name" value="Kinase-like_dom_sf"/>
</dbReference>
<dbReference type="InterPro" id="IPR015940">
    <property type="entry name" value="UBA"/>
</dbReference>
<feature type="compositionally biased region" description="Acidic residues" evidence="3">
    <location>
        <begin position="312"/>
        <end position="321"/>
    </location>
</feature>
<dbReference type="PROSITE" id="PS50030">
    <property type="entry name" value="UBA"/>
    <property type="match status" value="1"/>
</dbReference>
<keyword evidence="7" id="KW-1185">Reference proteome</keyword>
<organism evidence="6 7">
    <name type="scientific">Patiria miniata</name>
    <name type="common">Bat star</name>
    <name type="synonym">Asterina miniata</name>
    <dbReference type="NCBI Taxonomy" id="46514"/>
    <lineage>
        <taxon>Eukaryota</taxon>
        <taxon>Metazoa</taxon>
        <taxon>Echinodermata</taxon>
        <taxon>Eleutherozoa</taxon>
        <taxon>Asterozoa</taxon>
        <taxon>Asteroidea</taxon>
        <taxon>Valvatacea</taxon>
        <taxon>Valvatida</taxon>
        <taxon>Asterinidae</taxon>
        <taxon>Patiria</taxon>
    </lineage>
</organism>
<evidence type="ECO:0000256" key="2">
    <source>
        <dbReference type="ARBA" id="ARBA00022840"/>
    </source>
</evidence>
<dbReference type="GO" id="GO:0005737">
    <property type="term" value="C:cytoplasm"/>
    <property type="evidence" value="ECO:0007669"/>
    <property type="project" value="TreeGrafter"/>
</dbReference>
<feature type="compositionally biased region" description="Low complexity" evidence="3">
    <location>
        <begin position="342"/>
        <end position="352"/>
    </location>
</feature>
<evidence type="ECO:0000256" key="3">
    <source>
        <dbReference type="SAM" id="MobiDB-lite"/>
    </source>
</evidence>
<name>A0A913Z6P2_PATMI</name>
<dbReference type="InterPro" id="IPR008271">
    <property type="entry name" value="Ser/Thr_kinase_AS"/>
</dbReference>
<reference evidence="6" key="1">
    <citation type="submission" date="2022-11" db="UniProtKB">
        <authorList>
            <consortium name="EnsemblMetazoa"/>
        </authorList>
    </citation>
    <scope>IDENTIFICATION</scope>
</reference>
<dbReference type="PROSITE" id="PS00108">
    <property type="entry name" value="PROTEIN_KINASE_ST"/>
    <property type="match status" value="1"/>
</dbReference>
<dbReference type="CDD" id="cd14003">
    <property type="entry name" value="STKc_AMPK-like"/>
    <property type="match status" value="1"/>
</dbReference>
<feature type="domain" description="Protein kinase" evidence="4">
    <location>
        <begin position="1"/>
        <end position="228"/>
    </location>
</feature>
<dbReference type="SMART" id="SM00220">
    <property type="entry name" value="S_TKc"/>
    <property type="match status" value="1"/>
</dbReference>
<dbReference type="PROSITE" id="PS50011">
    <property type="entry name" value="PROTEIN_KINASE_DOM"/>
    <property type="match status" value="1"/>
</dbReference>
<dbReference type="GeneID" id="119721395"/>
<dbReference type="AlphaFoldDB" id="A0A913Z6P2"/>
<dbReference type="Proteomes" id="UP000887568">
    <property type="component" value="Unplaced"/>
</dbReference>
<keyword evidence="2" id="KW-0067">ATP-binding</keyword>
<dbReference type="GO" id="GO:0005524">
    <property type="term" value="F:ATP binding"/>
    <property type="evidence" value="ECO:0007669"/>
    <property type="project" value="UniProtKB-KW"/>
</dbReference>
<feature type="compositionally biased region" description="Basic and acidic residues" evidence="3">
    <location>
        <begin position="468"/>
        <end position="482"/>
    </location>
</feature>
<feature type="region of interest" description="Disordered" evidence="3">
    <location>
        <begin position="454"/>
        <end position="515"/>
    </location>
</feature>
<dbReference type="Gene3D" id="1.10.510.10">
    <property type="entry name" value="Transferase(Phosphotransferase) domain 1"/>
    <property type="match status" value="1"/>
</dbReference>
<dbReference type="InterPro" id="IPR000719">
    <property type="entry name" value="Prot_kinase_dom"/>
</dbReference>
<dbReference type="PANTHER" id="PTHR24346:SF79">
    <property type="entry name" value="PROTEIN KINASE DOMAIN-CONTAINING PROTEIN"/>
    <property type="match status" value="1"/>
</dbReference>
<accession>A0A913Z6P2</accession>
<proteinExistence type="predicted"/>
<dbReference type="GO" id="GO:0035556">
    <property type="term" value="P:intracellular signal transduction"/>
    <property type="evidence" value="ECO:0007669"/>
    <property type="project" value="TreeGrafter"/>
</dbReference>
<dbReference type="RefSeq" id="XP_038047387.1">
    <property type="nucleotide sequence ID" value="XM_038191459.1"/>
</dbReference>
<feature type="region of interest" description="Disordered" evidence="3">
    <location>
        <begin position="547"/>
        <end position="598"/>
    </location>
</feature>
<sequence>MKIIDKKLIAKREYVRKNLRREAVVLQRLTSHPNIIRLYEVLETANNYYLVTEFAEGGPFMRYLCDRKRLSERETRKFMRQLVSAVDYMHQADVVHRDIKIENFLLDEDLNLKVIDFGLSNILGPDGLLKTQCGSPAYAAPEIFCNANYTPAVDVWSIGVNMYAMLTGELPFTVDPPTNMTKLHAKIILGCTIPENLTRDCRDLLGKLLTANETERITLRDVMRHPWMNRGYTRRLCPAQFPNRLTDTQLDANVISSLVASGFGESAVREAVTQNRPIAETAGYHLLRSRVAKGWGYPEGTAPTTTESGGSDGDDVIDLESDSLVFTPVPAQQTGRTSRPNSSAGSRTGSSSKMDLERAKSQLAQNRQVAEQESRLKSAPTPNKKHTGPLLVDARKPKANTCDEIPAATREVILEDMRQKLAPHIKNDSNNNEMKTTEECPLIIITSLDENSNPEKKIHSSMNVTFTEKTKSTAGKENDRMGQKPQISGTPEQREPPVERPQTVRERTAPSPGRTAVEQGCMIIVNGKLAKGNLYSDALRQQRSAWTTTPEDTPTMPVLGLRTGDLRRGPGLRRSRTDPGTYSVSRGTERGTFTPLPRKAAGMVPYQNHGAFPAHRLGLYYSTTRQLRHYPGVPHHSSGSVGVLPSHTQSQGIGRARSHTAPNGRPHLSLHGAPVRSAPLPGNKTSAAGLSASGKDLTLPRIHLDRVGCQ</sequence>
<evidence type="ECO:0000313" key="6">
    <source>
        <dbReference type="EnsemblMetazoa" id="XP_038047387.1"/>
    </source>
</evidence>